<feature type="transmembrane region" description="Helical" evidence="8">
    <location>
        <begin position="166"/>
        <end position="187"/>
    </location>
</feature>
<comment type="similarity">
    <text evidence="7">Belongs to the MptA/B family.</text>
</comment>
<evidence type="ECO:0000256" key="1">
    <source>
        <dbReference type="ARBA" id="ARBA00004141"/>
    </source>
</evidence>
<evidence type="ECO:0000256" key="5">
    <source>
        <dbReference type="ARBA" id="ARBA00022989"/>
    </source>
</evidence>
<dbReference type="GO" id="GO:0016020">
    <property type="term" value="C:membrane"/>
    <property type="evidence" value="ECO:0007669"/>
    <property type="project" value="UniProtKB-SubCell"/>
</dbReference>
<evidence type="ECO:0000313" key="9">
    <source>
        <dbReference type="EMBL" id="KJE24539.1"/>
    </source>
</evidence>
<dbReference type="EMBL" id="JYFN01000006">
    <property type="protein sequence ID" value="KJE24539.1"/>
    <property type="molecule type" value="Genomic_DNA"/>
</dbReference>
<reference evidence="10" key="1">
    <citation type="submission" date="2015-02" db="EMBL/GenBank/DDBJ databases">
        <title>Draft Genome of Frankia sp. CpI1-S.</title>
        <authorList>
            <person name="Oshone R.T."/>
            <person name="Ngom M."/>
            <person name="Ghodhbane-Gtari F."/>
            <person name="Gtari M."/>
            <person name="Morris K."/>
            <person name="Thomas K."/>
            <person name="Sen A."/>
            <person name="Tisa L.S."/>
        </authorList>
    </citation>
    <scope>NUCLEOTIDE SEQUENCE [LARGE SCALE GENOMIC DNA]</scope>
    <source>
        <strain evidence="10">CpI1-S</strain>
    </source>
</reference>
<dbReference type="AlphaFoldDB" id="A0A0D8BKM1"/>
<feature type="transmembrane region" description="Helical" evidence="8">
    <location>
        <begin position="199"/>
        <end position="230"/>
    </location>
</feature>
<accession>A0A0D8BKM1</accession>
<evidence type="ECO:0000256" key="3">
    <source>
        <dbReference type="ARBA" id="ARBA00022679"/>
    </source>
</evidence>
<organism evidence="9 10">
    <name type="scientific">Frankia torreyi</name>
    <dbReference type="NCBI Taxonomy" id="1856"/>
    <lineage>
        <taxon>Bacteria</taxon>
        <taxon>Bacillati</taxon>
        <taxon>Actinomycetota</taxon>
        <taxon>Actinomycetes</taxon>
        <taxon>Frankiales</taxon>
        <taxon>Frankiaceae</taxon>
        <taxon>Frankia</taxon>
    </lineage>
</organism>
<comment type="subcellular location">
    <subcellularLocation>
        <location evidence="1">Membrane</location>
        <topology evidence="1">Multi-pass membrane protein</topology>
    </subcellularLocation>
</comment>
<proteinExistence type="inferred from homology"/>
<dbReference type="PATRIC" id="fig|1502723.3.peg.5061"/>
<evidence type="ECO:0000256" key="7">
    <source>
        <dbReference type="ARBA" id="ARBA00043987"/>
    </source>
</evidence>
<protein>
    <recommendedName>
        <fullName evidence="11">Alpha-1,6-mannosyltransferase</fullName>
    </recommendedName>
</protein>
<keyword evidence="5 8" id="KW-1133">Transmembrane helix</keyword>
<keyword evidence="4 8" id="KW-0812">Transmembrane</keyword>
<keyword evidence="3" id="KW-0808">Transferase</keyword>
<keyword evidence="2" id="KW-0328">Glycosyltransferase</keyword>
<evidence type="ECO:0000256" key="8">
    <source>
        <dbReference type="SAM" id="Phobius"/>
    </source>
</evidence>
<evidence type="ECO:0000256" key="6">
    <source>
        <dbReference type="ARBA" id="ARBA00023136"/>
    </source>
</evidence>
<name>A0A0D8BKM1_9ACTN</name>
<gene>
    <name evidence="9" type="ORF">FF36_01272</name>
</gene>
<evidence type="ECO:0000313" key="10">
    <source>
        <dbReference type="Proteomes" id="UP000032545"/>
    </source>
</evidence>
<feature type="transmembrane region" description="Helical" evidence="8">
    <location>
        <begin position="361"/>
        <end position="379"/>
    </location>
</feature>
<feature type="transmembrane region" description="Helical" evidence="8">
    <location>
        <begin position="242"/>
        <end position="271"/>
    </location>
</feature>
<feature type="transmembrane region" description="Helical" evidence="8">
    <location>
        <begin position="459"/>
        <end position="481"/>
    </location>
</feature>
<feature type="transmembrane region" description="Helical" evidence="8">
    <location>
        <begin position="68"/>
        <end position="87"/>
    </location>
</feature>
<sequence length="520" mass="51542">MLAEGRLGPRDPNVADPSSWWGILPSTPPTETARGVLAGLSALSVITLCLCWVLLVCAMAAGRVSTRAGLAAAAAWSLPFAVGPPLFSRDVYAYAAQGELARLGLDPATHGVATLLTSGAPDGSGRAFVQAVDPRWWHTHSPYGGAAVAVEKAAAAIGGGPAGTIAVLRVIAVLATIALIGLSLRLAGSEPSRRRAVAVLVAANPVVVIHLVGGAHLDAIAAALVVAALVLDRAPRQAVRGILPGAAATGLACLAGNVKATALLCVGWLVLAHLLAARRAPRPVRAGAMRLAADAVAVAVASGLSIAAAGFGPTWIHALSTSGTLTTGIAPAAVLAAAADGALALVGVHTADGATQRVTRALCLAAAAGVVLALALRAWRRSPEAPPAGGDRAFRAFAGSRPDLVVVGFGGLAVALGNPVVYPWYLALCLTPLAILAAGGAPGGRRAGRVPGTAAGRTVAALVVTSTWLCLATLSPLAATWRLLGPAGVAALVTVAALAVVAAAALVAARRRPAPPTSTP</sequence>
<feature type="transmembrane region" description="Helical" evidence="8">
    <location>
        <begin position="36"/>
        <end position="61"/>
    </location>
</feature>
<reference evidence="9 10" key="2">
    <citation type="journal article" date="2016" name="Genome Announc.">
        <title>Permanent Draft Genome Sequences for Two Variants of Frankia sp. Strain CpI1, the First Frankia Strain Isolated from Root Nodules of Comptonia peregrina.</title>
        <authorList>
            <person name="Oshone R."/>
            <person name="Hurst S.G.IV."/>
            <person name="Abebe-Akele F."/>
            <person name="Simpson S."/>
            <person name="Morris K."/>
            <person name="Thomas W.K."/>
            <person name="Tisa L.S."/>
        </authorList>
    </citation>
    <scope>NUCLEOTIDE SEQUENCE [LARGE SCALE GENOMIC DNA]</scope>
    <source>
        <strain evidence="10">CpI1-S</strain>
    </source>
</reference>
<evidence type="ECO:0008006" key="11">
    <source>
        <dbReference type="Google" id="ProtNLM"/>
    </source>
</evidence>
<evidence type="ECO:0000256" key="2">
    <source>
        <dbReference type="ARBA" id="ARBA00022676"/>
    </source>
</evidence>
<dbReference type="Pfam" id="PF26314">
    <property type="entry name" value="MptA_B_family"/>
    <property type="match status" value="1"/>
</dbReference>
<keyword evidence="6 8" id="KW-0472">Membrane</keyword>
<feature type="transmembrane region" description="Helical" evidence="8">
    <location>
        <begin position="487"/>
        <end position="509"/>
    </location>
</feature>
<feature type="transmembrane region" description="Helical" evidence="8">
    <location>
        <begin position="291"/>
        <end position="316"/>
    </location>
</feature>
<feature type="transmembrane region" description="Helical" evidence="8">
    <location>
        <begin position="328"/>
        <end position="349"/>
    </location>
</feature>
<comment type="caution">
    <text evidence="9">The sequence shown here is derived from an EMBL/GenBank/DDBJ whole genome shotgun (WGS) entry which is preliminary data.</text>
</comment>
<feature type="transmembrane region" description="Helical" evidence="8">
    <location>
        <begin position="422"/>
        <end position="439"/>
    </location>
</feature>
<dbReference type="NCBIfam" id="NF038066">
    <property type="entry name" value="MptB"/>
    <property type="match status" value="1"/>
</dbReference>
<dbReference type="Proteomes" id="UP000032545">
    <property type="component" value="Unassembled WGS sequence"/>
</dbReference>
<evidence type="ECO:0000256" key="4">
    <source>
        <dbReference type="ARBA" id="ARBA00022692"/>
    </source>
</evidence>
<dbReference type="InterPro" id="IPR049829">
    <property type="entry name" value="MptA/B-like"/>
</dbReference>
<dbReference type="OrthoDB" id="3214958at2"/>
<keyword evidence="10" id="KW-1185">Reference proteome</keyword>
<dbReference type="GO" id="GO:0016757">
    <property type="term" value="F:glycosyltransferase activity"/>
    <property type="evidence" value="ECO:0007669"/>
    <property type="project" value="UniProtKB-KW"/>
</dbReference>